<sequence>MDNMLMEQRSQLAEILGLEGPVSEEVLKAAVGNESYARNLLLSKENPQMLETLLNKPGRQGTQEFSHATLIRKAATALLRWGKTGFAIVNADVLEQREDACLSCHHLRDPKGTLQQIVPSAQGKDKPGYRTGKKVCDLCGCNIANKIRLPSEFCPDVHPEDHQHTRWGEPVNQSHRNSSSV</sequence>
<dbReference type="OrthoDB" id="2596096at2"/>
<organism evidence="2 3">
    <name type="scientific">Chitinophaga arvensicola</name>
    <dbReference type="NCBI Taxonomy" id="29529"/>
    <lineage>
        <taxon>Bacteria</taxon>
        <taxon>Pseudomonadati</taxon>
        <taxon>Bacteroidota</taxon>
        <taxon>Chitinophagia</taxon>
        <taxon>Chitinophagales</taxon>
        <taxon>Chitinophagaceae</taxon>
        <taxon>Chitinophaga</taxon>
    </lineage>
</organism>
<accession>A0A1I0S9A9</accession>
<proteinExistence type="predicted"/>
<keyword evidence="3" id="KW-1185">Reference proteome</keyword>
<feature type="compositionally biased region" description="Polar residues" evidence="1">
    <location>
        <begin position="171"/>
        <end position="181"/>
    </location>
</feature>
<gene>
    <name evidence="2" type="ORF">SAMN04488122_5118</name>
</gene>
<feature type="region of interest" description="Disordered" evidence="1">
    <location>
        <begin position="160"/>
        <end position="181"/>
    </location>
</feature>
<reference evidence="3" key="1">
    <citation type="submission" date="2016-10" db="EMBL/GenBank/DDBJ databases">
        <authorList>
            <person name="Varghese N."/>
            <person name="Submissions S."/>
        </authorList>
    </citation>
    <scope>NUCLEOTIDE SEQUENCE [LARGE SCALE GENOMIC DNA]</scope>
    <source>
        <strain evidence="3">DSM 3695</strain>
    </source>
</reference>
<evidence type="ECO:0000313" key="3">
    <source>
        <dbReference type="Proteomes" id="UP000199310"/>
    </source>
</evidence>
<dbReference type="STRING" id="29529.SAMN04488122_5118"/>
<dbReference type="EMBL" id="FOJG01000002">
    <property type="protein sequence ID" value="SEW52791.1"/>
    <property type="molecule type" value="Genomic_DNA"/>
</dbReference>
<evidence type="ECO:0000256" key="1">
    <source>
        <dbReference type="SAM" id="MobiDB-lite"/>
    </source>
</evidence>
<protein>
    <submittedName>
        <fullName evidence="2">Uncharacterized protein</fullName>
    </submittedName>
</protein>
<evidence type="ECO:0000313" key="2">
    <source>
        <dbReference type="EMBL" id="SEW52791.1"/>
    </source>
</evidence>
<name>A0A1I0S9A9_9BACT</name>
<dbReference type="AlphaFoldDB" id="A0A1I0S9A9"/>
<dbReference type="RefSeq" id="WP_089899643.1">
    <property type="nucleotide sequence ID" value="NZ_FOJG01000002.1"/>
</dbReference>
<dbReference type="Proteomes" id="UP000199310">
    <property type="component" value="Unassembled WGS sequence"/>
</dbReference>